<dbReference type="EMBL" id="AVOT02073231">
    <property type="protein sequence ID" value="MBW0562813.1"/>
    <property type="molecule type" value="Genomic_DNA"/>
</dbReference>
<protein>
    <submittedName>
        <fullName evidence="1">Uncharacterized protein</fullName>
    </submittedName>
</protein>
<organism evidence="1 2">
    <name type="scientific">Austropuccinia psidii MF-1</name>
    <dbReference type="NCBI Taxonomy" id="1389203"/>
    <lineage>
        <taxon>Eukaryota</taxon>
        <taxon>Fungi</taxon>
        <taxon>Dikarya</taxon>
        <taxon>Basidiomycota</taxon>
        <taxon>Pucciniomycotina</taxon>
        <taxon>Pucciniomycetes</taxon>
        <taxon>Pucciniales</taxon>
        <taxon>Sphaerophragmiaceae</taxon>
        <taxon>Austropuccinia</taxon>
    </lineage>
</organism>
<sequence>MQAQVVLHLPNLYSQHCSTQYTFVNVCCGAEQKLFNNVTCNHIKPLSHISQLHPFDAPCWTALPNYGTDAHLIQVNPHTFIHTPQRVIRRQLSHAWKTFYCQSSDQLFSWLGGQLDCRHSPAHAWKPEANQFGFASASSALELPQPMFAWGSPTMGHFLHILTRPAQAVGPGLQPNIPLGGWPLSLEYCTRMRQTPLCQSCWISTRLKRNRGECICGSQLTVVAPFHHATHPLWKPSRHQSSKNFTQNQTPVWWHATKHISPAHRQTSPL</sequence>
<name>A0A9Q3JIK9_9BASI</name>
<proteinExistence type="predicted"/>
<gene>
    <name evidence="1" type="ORF">O181_102528</name>
</gene>
<keyword evidence="2" id="KW-1185">Reference proteome</keyword>
<reference evidence="1" key="1">
    <citation type="submission" date="2021-03" db="EMBL/GenBank/DDBJ databases">
        <title>Draft genome sequence of rust myrtle Austropuccinia psidii MF-1, a brazilian biotype.</title>
        <authorList>
            <person name="Quecine M.C."/>
            <person name="Pachon D.M.R."/>
            <person name="Bonatelli M.L."/>
            <person name="Correr F.H."/>
            <person name="Franceschini L.M."/>
            <person name="Leite T.F."/>
            <person name="Margarido G.R.A."/>
            <person name="Almeida C.A."/>
            <person name="Ferrarezi J.A."/>
            <person name="Labate C.A."/>
        </authorList>
    </citation>
    <scope>NUCLEOTIDE SEQUENCE</scope>
    <source>
        <strain evidence="1">MF-1</strain>
    </source>
</reference>
<evidence type="ECO:0000313" key="1">
    <source>
        <dbReference type="EMBL" id="MBW0562813.1"/>
    </source>
</evidence>
<comment type="caution">
    <text evidence="1">The sequence shown here is derived from an EMBL/GenBank/DDBJ whole genome shotgun (WGS) entry which is preliminary data.</text>
</comment>
<accession>A0A9Q3JIK9</accession>
<dbReference type="AlphaFoldDB" id="A0A9Q3JIK9"/>
<dbReference type="Proteomes" id="UP000765509">
    <property type="component" value="Unassembled WGS sequence"/>
</dbReference>
<evidence type="ECO:0000313" key="2">
    <source>
        <dbReference type="Proteomes" id="UP000765509"/>
    </source>
</evidence>